<keyword evidence="1" id="KW-1133">Transmembrane helix</keyword>
<proteinExistence type="predicted"/>
<accession>A0A5C6W972</accession>
<evidence type="ECO:0000256" key="1">
    <source>
        <dbReference type="SAM" id="Phobius"/>
    </source>
</evidence>
<reference evidence="2 3" key="1">
    <citation type="journal article" date="2005" name="Int. J. Syst. Evol. Microbiol.">
        <title>Bacillus litoralis sp. nov., isolated from a tidal flat of the Yellow Sea in Korea.</title>
        <authorList>
            <person name="Yoon J.H."/>
            <person name="Oh T.K."/>
        </authorList>
    </citation>
    <scope>NUCLEOTIDE SEQUENCE [LARGE SCALE GENOMIC DNA]</scope>
    <source>
        <strain evidence="2 3">SW-211</strain>
    </source>
</reference>
<protein>
    <submittedName>
        <fullName evidence="2">Uncharacterized protein</fullName>
    </submittedName>
</protein>
<gene>
    <name evidence="2" type="ORF">FS935_02055</name>
</gene>
<dbReference type="Proteomes" id="UP000321363">
    <property type="component" value="Unassembled WGS sequence"/>
</dbReference>
<evidence type="ECO:0000313" key="3">
    <source>
        <dbReference type="Proteomes" id="UP000321363"/>
    </source>
</evidence>
<sequence>MNKSEKYLPLFVTVGQVVIFPYYIIWLKEASLTFTLFALLFAVFSFSAAWGYSVFQKKKDKEKHHLYLIYFGMAIVYLIVGYSNEISDALSYLTLLLQVIIGYLQGYFRSWHVHQKSYSIHAVHHYLLVGVSMITLSFIHIISPVLFIRAFGWLLCLVSIREFYEKVAEKHFRN</sequence>
<dbReference type="EMBL" id="VOQF01000001">
    <property type="protein sequence ID" value="TXC93000.1"/>
    <property type="molecule type" value="Genomic_DNA"/>
</dbReference>
<feature type="transmembrane region" description="Helical" evidence="1">
    <location>
        <begin position="32"/>
        <end position="55"/>
    </location>
</feature>
<evidence type="ECO:0000313" key="2">
    <source>
        <dbReference type="EMBL" id="TXC93000.1"/>
    </source>
</evidence>
<feature type="transmembrane region" description="Helical" evidence="1">
    <location>
        <begin position="7"/>
        <end position="26"/>
    </location>
</feature>
<keyword evidence="3" id="KW-1185">Reference proteome</keyword>
<keyword evidence="1" id="KW-0812">Transmembrane</keyword>
<dbReference type="OrthoDB" id="2863516at2"/>
<feature type="transmembrane region" description="Helical" evidence="1">
    <location>
        <begin position="89"/>
        <end position="108"/>
    </location>
</feature>
<keyword evidence="1" id="KW-0472">Membrane</keyword>
<dbReference type="RefSeq" id="WP_146945861.1">
    <property type="nucleotide sequence ID" value="NZ_VOQF01000001.1"/>
</dbReference>
<feature type="transmembrane region" description="Helical" evidence="1">
    <location>
        <begin position="67"/>
        <end position="83"/>
    </location>
</feature>
<organism evidence="2 3">
    <name type="scientific">Metabacillus litoralis</name>
    <dbReference type="NCBI Taxonomy" id="152268"/>
    <lineage>
        <taxon>Bacteria</taxon>
        <taxon>Bacillati</taxon>
        <taxon>Bacillota</taxon>
        <taxon>Bacilli</taxon>
        <taxon>Bacillales</taxon>
        <taxon>Bacillaceae</taxon>
        <taxon>Metabacillus</taxon>
    </lineage>
</organism>
<dbReference type="AlphaFoldDB" id="A0A5C6W972"/>
<comment type="caution">
    <text evidence="2">The sequence shown here is derived from an EMBL/GenBank/DDBJ whole genome shotgun (WGS) entry which is preliminary data.</text>
</comment>
<name>A0A5C6W972_9BACI</name>
<feature type="transmembrane region" description="Helical" evidence="1">
    <location>
        <begin position="120"/>
        <end position="140"/>
    </location>
</feature>